<feature type="domain" description="Leucine-rich repeat" evidence="1">
    <location>
        <begin position="197"/>
        <end position="363"/>
    </location>
</feature>
<sequence>MYTLGQLPPEIICLIGEQLNSQSDRLHLIFSSRHMYNMLLPTLYSQVRLCDGHHDIETLAPFLNTILRSPALAKEVQHLNVQDWGYSPWEKDLQARFDYNEYDSNLIENADCGIPYSAEEREFQLQGLRKGDSDAWLALLIPHLNNLQSLDIAWPYEENKVNLMFSKAAEDKGCLFPHLQEVYGAHCDTEGGVDSYYMNPFFNFPAMRKVSGNMIVEFEKEEIPGTPVKRCSGIEEIDLALSNNEYGFRFWIQSCIALRSFRLDVGGPIVSSISIQSGYLQESLSYHKTTLERFWLRTDEESDRDEDGGWIGSFAEFSALKMLHVPFAMLIDNLEAETHWELEALLPPSLESLYLCQCDSDLVILAIDQIETLLGLRCLPKLTSLGLECYMPKESIRHRLSLLSKTCEEAGVTFVNLPPAQLETWDYLETVWPRHA</sequence>
<proteinExistence type="predicted"/>
<comment type="caution">
    <text evidence="2">The sequence shown here is derived from an EMBL/GenBank/DDBJ whole genome shotgun (WGS) entry which is preliminary data.</text>
</comment>
<evidence type="ECO:0000313" key="2">
    <source>
        <dbReference type="EMBL" id="OQD89628.1"/>
    </source>
</evidence>
<gene>
    <name evidence="2" type="ORF">PENANT_c002G02870</name>
</gene>
<dbReference type="OrthoDB" id="2520703at2759"/>
<reference evidence="3" key="1">
    <citation type="journal article" date="2017" name="Nat. Microbiol.">
        <title>Global analysis of biosynthetic gene clusters reveals vast potential of secondary metabolite production in Penicillium species.</title>
        <authorList>
            <person name="Nielsen J.C."/>
            <person name="Grijseels S."/>
            <person name="Prigent S."/>
            <person name="Ji B."/>
            <person name="Dainat J."/>
            <person name="Nielsen K.F."/>
            <person name="Frisvad J.C."/>
            <person name="Workman M."/>
            <person name="Nielsen J."/>
        </authorList>
    </citation>
    <scope>NUCLEOTIDE SEQUENCE [LARGE SCALE GENOMIC DNA]</scope>
    <source>
        <strain evidence="3">IBT 31811</strain>
    </source>
</reference>
<name>A0A1V6QK62_9EURO</name>
<dbReference type="InterPro" id="IPR056867">
    <property type="entry name" value="LRR_15"/>
</dbReference>
<dbReference type="Gene3D" id="3.80.10.10">
    <property type="entry name" value="Ribonuclease Inhibitor"/>
    <property type="match status" value="1"/>
</dbReference>
<evidence type="ECO:0000259" key="1">
    <source>
        <dbReference type="Pfam" id="PF24969"/>
    </source>
</evidence>
<dbReference type="STRING" id="416450.A0A1V6QK62"/>
<protein>
    <recommendedName>
        <fullName evidence="1">Leucine-rich repeat domain-containing protein</fullName>
    </recommendedName>
</protein>
<accession>A0A1V6QK62</accession>
<keyword evidence="3" id="KW-1185">Reference proteome</keyword>
<organism evidence="2 3">
    <name type="scientific">Penicillium antarcticum</name>
    <dbReference type="NCBI Taxonomy" id="416450"/>
    <lineage>
        <taxon>Eukaryota</taxon>
        <taxon>Fungi</taxon>
        <taxon>Dikarya</taxon>
        <taxon>Ascomycota</taxon>
        <taxon>Pezizomycotina</taxon>
        <taxon>Eurotiomycetes</taxon>
        <taxon>Eurotiomycetidae</taxon>
        <taxon>Eurotiales</taxon>
        <taxon>Aspergillaceae</taxon>
        <taxon>Penicillium</taxon>
    </lineage>
</organism>
<dbReference type="SUPFAM" id="SSF52047">
    <property type="entry name" value="RNI-like"/>
    <property type="match status" value="1"/>
</dbReference>
<dbReference type="Proteomes" id="UP000191672">
    <property type="component" value="Unassembled WGS sequence"/>
</dbReference>
<dbReference type="InterPro" id="IPR032675">
    <property type="entry name" value="LRR_dom_sf"/>
</dbReference>
<dbReference type="EMBL" id="MDYN01000002">
    <property type="protein sequence ID" value="OQD89628.1"/>
    <property type="molecule type" value="Genomic_DNA"/>
</dbReference>
<evidence type="ECO:0000313" key="3">
    <source>
        <dbReference type="Proteomes" id="UP000191672"/>
    </source>
</evidence>
<dbReference type="Pfam" id="PF24969">
    <property type="entry name" value="LRR_15"/>
    <property type="match status" value="1"/>
</dbReference>
<dbReference type="AlphaFoldDB" id="A0A1V6QK62"/>